<proteinExistence type="predicted"/>
<dbReference type="Gene3D" id="3.90.1200.10">
    <property type="match status" value="1"/>
</dbReference>
<dbReference type="GO" id="GO:0016740">
    <property type="term" value="F:transferase activity"/>
    <property type="evidence" value="ECO:0007669"/>
    <property type="project" value="UniProtKB-KW"/>
</dbReference>
<organism evidence="3">
    <name type="scientific">Candidatus Kentrum sp. DK</name>
    <dbReference type="NCBI Taxonomy" id="2126562"/>
    <lineage>
        <taxon>Bacteria</taxon>
        <taxon>Pseudomonadati</taxon>
        <taxon>Pseudomonadota</taxon>
        <taxon>Gammaproteobacteria</taxon>
        <taxon>Candidatus Kentrum</taxon>
    </lineage>
</organism>
<dbReference type="SUPFAM" id="SSF52172">
    <property type="entry name" value="CheY-like"/>
    <property type="match status" value="1"/>
</dbReference>
<dbReference type="InterPro" id="IPR011009">
    <property type="entry name" value="Kinase-like_dom_sf"/>
</dbReference>
<dbReference type="Pfam" id="PF19974">
    <property type="entry name" value="TCAD9"/>
    <property type="match status" value="1"/>
</dbReference>
<protein>
    <submittedName>
        <fullName evidence="3">Phosphotransferase enzyme family protein</fullName>
    </submittedName>
</protein>
<evidence type="ECO:0000256" key="1">
    <source>
        <dbReference type="PROSITE-ProRule" id="PRU00169"/>
    </source>
</evidence>
<dbReference type="InterPro" id="IPR001789">
    <property type="entry name" value="Sig_transdc_resp-reg_receiver"/>
</dbReference>
<reference evidence="3" key="1">
    <citation type="submission" date="2019-02" db="EMBL/GenBank/DDBJ databases">
        <authorList>
            <person name="Gruber-Vodicka R. H."/>
            <person name="Seah K. B. B."/>
        </authorList>
    </citation>
    <scope>NUCLEOTIDE SEQUENCE</scope>
    <source>
        <strain evidence="3">BECK_DK161</strain>
    </source>
</reference>
<dbReference type="Gene3D" id="3.40.50.2300">
    <property type="match status" value="1"/>
</dbReference>
<dbReference type="SUPFAM" id="SSF56112">
    <property type="entry name" value="Protein kinase-like (PK-like)"/>
    <property type="match status" value="1"/>
</dbReference>
<evidence type="ECO:0000313" key="3">
    <source>
        <dbReference type="EMBL" id="VFJ66333.1"/>
    </source>
</evidence>
<dbReference type="PROSITE" id="PS50110">
    <property type="entry name" value="RESPONSE_REGULATORY"/>
    <property type="match status" value="1"/>
</dbReference>
<feature type="modified residue" description="4-aspartylphosphate" evidence="1">
    <location>
        <position position="59"/>
    </location>
</feature>
<sequence>MMIPILLIEDEPLSVKRAQILLREVESELHVKLDVQVSKDYREGLDKLALGTFPLVIIDLHLPDPKASAEEDVSEYPGLELVAVTQSRNKDALIGVYTAHNTKETTPEIVERHVNGLLCKNDIDDTLKGTLSKLINQVLQRFNFSIGTKVDEVLDLAFGAQPNSQEKLQWETCLRRFLRDAEEEVAYNYVGRGRSGAGVVAAYVDDFYPVILKLDHSYERLKDEATRYRQYVKRFIPKSAGTSSDDLAQAGDIGVLTYSFVGITEQPSTLSMAISELDAEQMRTAIAGYFEDNCARWYARGGGERPYDLAGEYRDRLGINKNKLQAICRGKSLEAAIKRAATHIDCSAERLVEIISDAVEMERRRIICKPYTIIHGDLNVNNLIWDGNHLWIIDFAKTGEGPRLFDFIKLEASIKNDVPEPQWNGLSDEDKVKIMLDVEDKLLATFDIDEQFILDNAENGLRKSISAIQAVRECARAQWGRVEKEGEYWLTLFFVMAKYIDYLSRDIERNPGNYMRLVNTLVSSYRLAGMIERFSRN</sequence>
<dbReference type="CDD" id="cd00156">
    <property type="entry name" value="REC"/>
    <property type="match status" value="1"/>
</dbReference>
<dbReference type="AlphaFoldDB" id="A0A450TGM3"/>
<dbReference type="InterPro" id="IPR045544">
    <property type="entry name" value="TCAD9"/>
</dbReference>
<accession>A0A450TGM3</accession>
<name>A0A450TGM3_9GAMM</name>
<gene>
    <name evidence="3" type="ORF">BECKDK2373C_GA0170839_11462</name>
</gene>
<keyword evidence="1" id="KW-0597">Phosphoprotein</keyword>
<keyword evidence="3" id="KW-0808">Transferase</keyword>
<dbReference type="EMBL" id="CAADEY010000146">
    <property type="protein sequence ID" value="VFJ66333.1"/>
    <property type="molecule type" value="Genomic_DNA"/>
</dbReference>
<evidence type="ECO:0000259" key="2">
    <source>
        <dbReference type="PROSITE" id="PS50110"/>
    </source>
</evidence>
<feature type="domain" description="Response regulatory" evidence="2">
    <location>
        <begin position="4"/>
        <end position="135"/>
    </location>
</feature>
<dbReference type="GO" id="GO:0000160">
    <property type="term" value="P:phosphorelay signal transduction system"/>
    <property type="evidence" value="ECO:0007669"/>
    <property type="project" value="InterPro"/>
</dbReference>
<dbReference type="InterPro" id="IPR011006">
    <property type="entry name" value="CheY-like_superfamily"/>
</dbReference>